<evidence type="ECO:0000313" key="2">
    <source>
        <dbReference type="EMBL" id="ASM71033.1"/>
    </source>
</evidence>
<sequence>MAERGVIVSREVIRLWINRFGAPFAASIRRDRPRSSDKWHIDEVVVSISGVKHWLWRAVDANGDSLDVLIQTRRNTTTARRFLIRLITHFGQPMLVIADKLRSYTKPIARLAPGADRRAHKGLLWLPSLMQDVFQTS</sequence>
<organism evidence="2 3">
    <name type="scientific">Pseudosulfitobacter pseudonitzschiae</name>
    <dbReference type="NCBI Taxonomy" id="1402135"/>
    <lineage>
        <taxon>Bacteria</taxon>
        <taxon>Pseudomonadati</taxon>
        <taxon>Pseudomonadota</taxon>
        <taxon>Alphaproteobacteria</taxon>
        <taxon>Rhodobacterales</taxon>
        <taxon>Roseobacteraceae</taxon>
        <taxon>Pseudosulfitobacter</taxon>
    </lineage>
</organism>
<evidence type="ECO:0000259" key="1">
    <source>
        <dbReference type="Pfam" id="PF13610"/>
    </source>
</evidence>
<gene>
    <name evidence="2" type="ORF">SULPSESMR1_00195</name>
</gene>
<feature type="domain" description="DDE" evidence="1">
    <location>
        <begin position="37"/>
        <end position="113"/>
    </location>
</feature>
<dbReference type="PANTHER" id="PTHR35528">
    <property type="entry name" value="BLL1675 PROTEIN"/>
    <property type="match status" value="1"/>
</dbReference>
<dbReference type="PANTHER" id="PTHR35528:SF3">
    <property type="entry name" value="BLL1675 PROTEIN"/>
    <property type="match status" value="1"/>
</dbReference>
<dbReference type="EMBL" id="CP022415">
    <property type="protein sequence ID" value="ASM71033.1"/>
    <property type="molecule type" value="Genomic_DNA"/>
</dbReference>
<keyword evidence="3" id="KW-1185">Reference proteome</keyword>
<dbReference type="KEGG" id="spse:SULPSESMR1_00195"/>
<accession>A0A221JWF7</accession>
<proteinExistence type="predicted"/>
<dbReference type="InterPro" id="IPR032874">
    <property type="entry name" value="DDE_dom"/>
</dbReference>
<dbReference type="Pfam" id="PF13610">
    <property type="entry name" value="DDE_Tnp_IS240"/>
    <property type="match status" value="1"/>
</dbReference>
<dbReference type="Proteomes" id="UP000199754">
    <property type="component" value="Chromosome"/>
</dbReference>
<evidence type="ECO:0000313" key="3">
    <source>
        <dbReference type="Proteomes" id="UP000199754"/>
    </source>
</evidence>
<name>A0A221JWF7_9RHOB</name>
<reference evidence="2 3" key="1">
    <citation type="submission" date="2017-07" db="EMBL/GenBank/DDBJ databases">
        <title>Genome Sequence of Sulfitobacter pseudonitzschiae Strain SMR1 Isolated from a culture of the Diatom Skeletonema marinoi.</title>
        <authorList>
            <person name="Topel M."/>
            <person name="Pinder M.I.M."/>
            <person name="Johansson O.N."/>
            <person name="Kourtchenko O."/>
            <person name="Godhe A."/>
            <person name="Clarke A.K."/>
        </authorList>
    </citation>
    <scope>NUCLEOTIDE SEQUENCE [LARGE SCALE GENOMIC DNA]</scope>
    <source>
        <strain evidence="2 3">SMR1</strain>
    </source>
</reference>
<protein>
    <submittedName>
        <fullName evidence="2">DDE domain protein</fullName>
    </submittedName>
</protein>
<dbReference type="InterPro" id="IPR052183">
    <property type="entry name" value="IS_Transposase"/>
</dbReference>
<dbReference type="AlphaFoldDB" id="A0A221JWF7"/>